<dbReference type="PANTHER" id="PTHR33802">
    <property type="entry name" value="SI:CH211-161H7.5-RELATED"/>
    <property type="match status" value="1"/>
</dbReference>
<reference evidence="3" key="1">
    <citation type="submission" date="2021-01" db="EMBL/GenBank/DDBJ databases">
        <authorList>
            <person name="Corre E."/>
            <person name="Pelletier E."/>
            <person name="Niang G."/>
            <person name="Scheremetjew M."/>
            <person name="Finn R."/>
            <person name="Kale V."/>
            <person name="Holt S."/>
            <person name="Cochrane G."/>
            <person name="Meng A."/>
            <person name="Brown T."/>
            <person name="Cohen L."/>
        </authorList>
    </citation>
    <scope>NUCLEOTIDE SEQUENCE</scope>
    <source>
        <strain evidence="3">CCMP2222</strain>
    </source>
</reference>
<dbReference type="EMBL" id="HBGQ01017254">
    <property type="protein sequence ID" value="CAD9384551.1"/>
    <property type="molecule type" value="Transcribed_RNA"/>
</dbReference>
<feature type="signal peptide" evidence="2">
    <location>
        <begin position="1"/>
        <end position="19"/>
    </location>
</feature>
<keyword evidence="1" id="KW-0812">Transmembrane</keyword>
<dbReference type="AlphaFoldDB" id="A0A7S2B2D6"/>
<evidence type="ECO:0000256" key="1">
    <source>
        <dbReference type="SAM" id="Phobius"/>
    </source>
</evidence>
<keyword evidence="2" id="KW-0732">Signal</keyword>
<proteinExistence type="predicted"/>
<keyword evidence="1" id="KW-0472">Membrane</keyword>
<name>A0A7S2B2D6_9DINO</name>
<evidence type="ECO:0000256" key="2">
    <source>
        <dbReference type="SAM" id="SignalP"/>
    </source>
</evidence>
<dbReference type="PANTHER" id="PTHR33802:SF1">
    <property type="entry name" value="XK-RELATED PROTEIN"/>
    <property type="match status" value="1"/>
</dbReference>
<feature type="transmembrane region" description="Helical" evidence="1">
    <location>
        <begin position="51"/>
        <end position="70"/>
    </location>
</feature>
<feature type="transmembrane region" description="Helical" evidence="1">
    <location>
        <begin position="146"/>
        <end position="169"/>
    </location>
</feature>
<feature type="transmembrane region" description="Helical" evidence="1">
    <location>
        <begin position="113"/>
        <end position="134"/>
    </location>
</feature>
<organism evidence="3">
    <name type="scientific">Alexandrium andersonii</name>
    <dbReference type="NCBI Taxonomy" id="327968"/>
    <lineage>
        <taxon>Eukaryota</taxon>
        <taxon>Sar</taxon>
        <taxon>Alveolata</taxon>
        <taxon>Dinophyceae</taxon>
        <taxon>Gonyaulacales</taxon>
        <taxon>Pyrocystaceae</taxon>
        <taxon>Alexandrium</taxon>
    </lineage>
</organism>
<feature type="chain" id="PRO_5030700893" description="Transmembrane protein" evidence="2">
    <location>
        <begin position="20"/>
        <end position="276"/>
    </location>
</feature>
<keyword evidence="1" id="KW-1133">Transmembrane helix</keyword>
<feature type="transmembrane region" description="Helical" evidence="1">
    <location>
        <begin position="247"/>
        <end position="268"/>
    </location>
</feature>
<evidence type="ECO:0008006" key="4">
    <source>
        <dbReference type="Google" id="ProtNLM"/>
    </source>
</evidence>
<protein>
    <recommendedName>
        <fullName evidence="4">Transmembrane protein</fullName>
    </recommendedName>
</protein>
<evidence type="ECO:0000313" key="3">
    <source>
        <dbReference type="EMBL" id="CAD9384551.1"/>
    </source>
</evidence>
<sequence>MLPTMVIAVICSYVVMVLSNVLASKKAFGGKDNKQISDEHPTFVSPDGPTFAIWGIIYLFETVTVIAQAFPSDSTEELLGQRCPLTGLDVRERLVAAFLTNAIWLPVFNNERFWSALVIMVVYLGFLLGIYTDVNVTTTTGIYDRLCFVTGITMNASWIVVATMVNTFFCLGEVGWKDEHGAAGSVPAAILAVVVVAVLGAGMALVRCELAWAFVSAWALRGIFRMQTVPDKVRFPLASMSSTLGSCARWCSWGVVLTMVVGVGYAVAVRKGLKLA</sequence>
<accession>A0A7S2B2D6</accession>
<feature type="transmembrane region" description="Helical" evidence="1">
    <location>
        <begin position="181"/>
        <end position="203"/>
    </location>
</feature>
<gene>
    <name evidence="3" type="ORF">AAND1436_LOCUS8579</name>
</gene>